<dbReference type="Proteomes" id="UP000291562">
    <property type="component" value="Chromosome"/>
</dbReference>
<evidence type="ECO:0000313" key="9">
    <source>
        <dbReference type="Proteomes" id="UP000291562"/>
    </source>
</evidence>
<dbReference type="PROSITE" id="PS51257">
    <property type="entry name" value="PROKAR_LIPOPROTEIN"/>
    <property type="match status" value="1"/>
</dbReference>
<dbReference type="AlphaFoldDB" id="A0A411HFK6"/>
<organism evidence="8 9">
    <name type="scientific">Pseudolysobacter antarcticus</name>
    <dbReference type="NCBI Taxonomy" id="2511995"/>
    <lineage>
        <taxon>Bacteria</taxon>
        <taxon>Pseudomonadati</taxon>
        <taxon>Pseudomonadota</taxon>
        <taxon>Gammaproteobacteria</taxon>
        <taxon>Lysobacterales</taxon>
        <taxon>Rhodanobacteraceae</taxon>
        <taxon>Pseudolysobacter</taxon>
    </lineage>
</organism>
<dbReference type="Gene3D" id="2.40.40.10">
    <property type="entry name" value="RlpA-like domain"/>
    <property type="match status" value="1"/>
</dbReference>
<keyword evidence="4" id="KW-0449">Lipoprotein</keyword>
<dbReference type="SUPFAM" id="SSF50685">
    <property type="entry name" value="Barwin-like endoglucanases"/>
    <property type="match status" value="1"/>
</dbReference>
<dbReference type="GO" id="GO:0000270">
    <property type="term" value="P:peptidoglycan metabolic process"/>
    <property type="evidence" value="ECO:0007669"/>
    <property type="project" value="UniProtKB-UniRule"/>
</dbReference>
<dbReference type="SUPFAM" id="SSF110997">
    <property type="entry name" value="Sporulation related repeat"/>
    <property type="match status" value="1"/>
</dbReference>
<dbReference type="GO" id="GO:0042834">
    <property type="term" value="F:peptidoglycan binding"/>
    <property type="evidence" value="ECO:0007669"/>
    <property type="project" value="InterPro"/>
</dbReference>
<evidence type="ECO:0000256" key="6">
    <source>
        <dbReference type="SAM" id="MobiDB-lite"/>
    </source>
</evidence>
<dbReference type="GO" id="GO:0071555">
    <property type="term" value="P:cell wall organization"/>
    <property type="evidence" value="ECO:0007669"/>
    <property type="project" value="UniProtKB-KW"/>
</dbReference>
<dbReference type="CDD" id="cd22268">
    <property type="entry name" value="DPBB_RlpA-like"/>
    <property type="match status" value="1"/>
</dbReference>
<dbReference type="InterPro" id="IPR036908">
    <property type="entry name" value="RlpA-like_sf"/>
</dbReference>
<sequence>MRNFSARLIVTIAGLLLGACSHQPTRSSAPAPHPPERSLPSIPPNQDSGPMVAPDVSNIPEPVPKSEPLAKYGNKSPYSVLGQDYKVLPRAEGYVERGIASWYGNKFHGQFTSTREPYDMYLFTAAHKTLPIPCFARVTNLENGRSIVVRVNDRGPFVDNRIMDLSLVAAVKLGIWQKGTGLVEVRVIDPLRTNAEPAPAPAVVARLHTPKIYLQVGAFGERANAERAAATIQRAKLGDVRIVHGDAGGHGIDRVRIGPLADVDSADRITPQVRALGLGEPRVALDD</sequence>
<dbReference type="NCBIfam" id="TIGR00413">
    <property type="entry name" value="rlpA"/>
    <property type="match status" value="1"/>
</dbReference>
<evidence type="ECO:0000256" key="3">
    <source>
        <dbReference type="ARBA" id="ARBA00023316"/>
    </source>
</evidence>
<feature type="domain" description="SPOR" evidence="7">
    <location>
        <begin position="206"/>
        <end position="286"/>
    </location>
</feature>
<proteinExistence type="inferred from homology"/>
<evidence type="ECO:0000256" key="2">
    <source>
        <dbReference type="ARBA" id="ARBA00023239"/>
    </source>
</evidence>
<dbReference type="Pfam" id="PF03330">
    <property type="entry name" value="DPBB_1"/>
    <property type="match status" value="1"/>
</dbReference>
<reference evidence="8 9" key="1">
    <citation type="submission" date="2019-01" db="EMBL/GenBank/DDBJ databases">
        <title>Pseudolysobacter antarctica gen. nov., sp. nov., isolated from Fildes Peninsula, Antarctica.</title>
        <authorList>
            <person name="Wei Z."/>
            <person name="Peng F."/>
        </authorList>
    </citation>
    <scope>NUCLEOTIDE SEQUENCE [LARGE SCALE GENOMIC DNA]</scope>
    <source>
        <strain evidence="8 9">AQ6-296</strain>
    </source>
</reference>
<dbReference type="HAMAP" id="MF_02071">
    <property type="entry name" value="RlpA"/>
    <property type="match status" value="1"/>
</dbReference>
<dbReference type="GO" id="GO:0008932">
    <property type="term" value="F:lytic endotransglycosylase activity"/>
    <property type="evidence" value="ECO:0007669"/>
    <property type="project" value="UniProtKB-UniRule"/>
</dbReference>
<dbReference type="PANTHER" id="PTHR34183:SF1">
    <property type="entry name" value="ENDOLYTIC PEPTIDOGLYCAN TRANSGLYCOSYLASE RLPA"/>
    <property type="match status" value="1"/>
</dbReference>
<evidence type="ECO:0000256" key="1">
    <source>
        <dbReference type="ARBA" id="ARBA00022729"/>
    </source>
</evidence>
<dbReference type="GO" id="GO:0009279">
    <property type="term" value="C:cell outer membrane"/>
    <property type="evidence" value="ECO:0007669"/>
    <property type="project" value="TreeGrafter"/>
</dbReference>
<comment type="function">
    <text evidence="4">Lytic transglycosylase with a strong preference for naked glycan strands that lack stem peptides.</text>
</comment>
<dbReference type="OrthoDB" id="9779128at2"/>
<evidence type="ECO:0000313" key="8">
    <source>
        <dbReference type="EMBL" id="QBB69276.1"/>
    </source>
</evidence>
<comment type="similarity">
    <text evidence="4 5">Belongs to the RlpA family.</text>
</comment>
<dbReference type="PANTHER" id="PTHR34183">
    <property type="entry name" value="ENDOLYTIC PEPTIDOGLYCAN TRANSGLYCOSYLASE RLPA"/>
    <property type="match status" value="1"/>
</dbReference>
<dbReference type="Pfam" id="PF05036">
    <property type="entry name" value="SPOR"/>
    <property type="match status" value="1"/>
</dbReference>
<dbReference type="InterPro" id="IPR012997">
    <property type="entry name" value="RplA"/>
</dbReference>
<dbReference type="EMBL" id="CP035704">
    <property type="protein sequence ID" value="QBB69276.1"/>
    <property type="molecule type" value="Genomic_DNA"/>
</dbReference>
<keyword evidence="4" id="KW-0564">Palmitate</keyword>
<comment type="subcellular location">
    <subcellularLocation>
        <location evidence="4">Cell membrane</location>
        <topology evidence="4">Lipid-anchor</topology>
    </subcellularLocation>
</comment>
<name>A0A411HFK6_9GAMM</name>
<feature type="region of interest" description="Disordered" evidence="6">
    <location>
        <begin position="23"/>
        <end position="54"/>
    </location>
</feature>
<keyword evidence="3 4" id="KW-0961">Cell wall biogenesis/degradation</keyword>
<evidence type="ECO:0000259" key="7">
    <source>
        <dbReference type="PROSITE" id="PS51724"/>
    </source>
</evidence>
<keyword evidence="2 4" id="KW-0456">Lyase</keyword>
<evidence type="ECO:0000256" key="5">
    <source>
        <dbReference type="RuleBase" id="RU003495"/>
    </source>
</evidence>
<dbReference type="InterPro" id="IPR007730">
    <property type="entry name" value="SPOR-like_dom"/>
</dbReference>
<accession>A0A411HFK6</accession>
<keyword evidence="4" id="KW-1003">Cell membrane</keyword>
<dbReference type="GO" id="GO:0005886">
    <property type="term" value="C:plasma membrane"/>
    <property type="evidence" value="ECO:0007669"/>
    <property type="project" value="UniProtKB-SubCell"/>
</dbReference>
<keyword evidence="4" id="KW-0472">Membrane</keyword>
<gene>
    <name evidence="4" type="primary">rlpA</name>
    <name evidence="8" type="ORF">ELE36_02180</name>
</gene>
<dbReference type="PROSITE" id="PS51724">
    <property type="entry name" value="SPOR"/>
    <property type="match status" value="1"/>
</dbReference>
<dbReference type="Gene3D" id="3.30.70.1070">
    <property type="entry name" value="Sporulation related repeat"/>
    <property type="match status" value="1"/>
</dbReference>
<dbReference type="InterPro" id="IPR036680">
    <property type="entry name" value="SPOR-like_sf"/>
</dbReference>
<dbReference type="EC" id="4.2.2.-" evidence="4"/>
<dbReference type="KEGG" id="xbc:ELE36_02180"/>
<keyword evidence="9" id="KW-1185">Reference proteome</keyword>
<evidence type="ECO:0000256" key="4">
    <source>
        <dbReference type="HAMAP-Rule" id="MF_02071"/>
    </source>
</evidence>
<protein>
    <recommendedName>
        <fullName evidence="4">Endolytic peptidoglycan transglycosylase RlpA</fullName>
        <ecNumber evidence="4">4.2.2.-</ecNumber>
    </recommendedName>
</protein>
<dbReference type="InterPro" id="IPR009009">
    <property type="entry name" value="RlpA-like_DPBB"/>
</dbReference>
<dbReference type="InterPro" id="IPR034718">
    <property type="entry name" value="RlpA"/>
</dbReference>
<keyword evidence="1" id="KW-0732">Signal</keyword>